<gene>
    <name evidence="1" type="ORF">L211DRAFT_865536</name>
</gene>
<keyword evidence="2" id="KW-1185">Reference proteome</keyword>
<evidence type="ECO:0000313" key="1">
    <source>
        <dbReference type="EMBL" id="RPB27300.1"/>
    </source>
</evidence>
<accession>A0A3N4LWW5</accession>
<name>A0A3N4LWW5_9PEZI</name>
<evidence type="ECO:0000313" key="2">
    <source>
        <dbReference type="Proteomes" id="UP000267821"/>
    </source>
</evidence>
<evidence type="ECO:0008006" key="3">
    <source>
        <dbReference type="Google" id="ProtNLM"/>
    </source>
</evidence>
<dbReference type="OrthoDB" id="4191831at2759"/>
<protein>
    <recommendedName>
        <fullName evidence="3">F-box domain-containing protein</fullName>
    </recommendedName>
</protein>
<reference evidence="1 2" key="1">
    <citation type="journal article" date="2018" name="Nat. Ecol. Evol.">
        <title>Pezizomycetes genomes reveal the molecular basis of ectomycorrhizal truffle lifestyle.</title>
        <authorList>
            <person name="Murat C."/>
            <person name="Payen T."/>
            <person name="Noel B."/>
            <person name="Kuo A."/>
            <person name="Morin E."/>
            <person name="Chen J."/>
            <person name="Kohler A."/>
            <person name="Krizsan K."/>
            <person name="Balestrini R."/>
            <person name="Da Silva C."/>
            <person name="Montanini B."/>
            <person name="Hainaut M."/>
            <person name="Levati E."/>
            <person name="Barry K.W."/>
            <person name="Belfiori B."/>
            <person name="Cichocki N."/>
            <person name="Clum A."/>
            <person name="Dockter R.B."/>
            <person name="Fauchery L."/>
            <person name="Guy J."/>
            <person name="Iotti M."/>
            <person name="Le Tacon F."/>
            <person name="Lindquist E.A."/>
            <person name="Lipzen A."/>
            <person name="Malagnac F."/>
            <person name="Mello A."/>
            <person name="Molinier V."/>
            <person name="Miyauchi S."/>
            <person name="Poulain J."/>
            <person name="Riccioni C."/>
            <person name="Rubini A."/>
            <person name="Sitrit Y."/>
            <person name="Splivallo R."/>
            <person name="Traeger S."/>
            <person name="Wang M."/>
            <person name="Zifcakova L."/>
            <person name="Wipf D."/>
            <person name="Zambonelli A."/>
            <person name="Paolocci F."/>
            <person name="Nowrousian M."/>
            <person name="Ottonello S."/>
            <person name="Baldrian P."/>
            <person name="Spatafora J.W."/>
            <person name="Henrissat B."/>
            <person name="Nagy L.G."/>
            <person name="Aury J.M."/>
            <person name="Wincker P."/>
            <person name="Grigoriev I.V."/>
            <person name="Bonfante P."/>
            <person name="Martin F.M."/>
        </authorList>
    </citation>
    <scope>NUCLEOTIDE SEQUENCE [LARGE SCALE GENOMIC DNA]</scope>
    <source>
        <strain evidence="1 2">ATCC MYA-4762</strain>
    </source>
</reference>
<dbReference type="AlphaFoldDB" id="A0A3N4LWW5"/>
<sequence length="482" mass="55178">MAPTLTFAGQFLPPELLDAILTFIEPESDLEVDNNISLRYFHHLMQERQAALHALCLTSRALYAHCLPHLYRRIHWISGERVYFDPPLKLTLFLRTLVTRPGLAGLVQHIYLNGWNMRWHFGGLFPTYFTRRELALFSTTVSNIIRSQDYDVKYRKPAALAVVAISLMQGLRSIKLITHNEIYLDDFRSSYISDSVASPAEVAPVGMLAVLETLEITHNIPAGFLPSLPIPTLRNLKLATSRVAHFGSLLRCAPNLENLEFTLMRDVISRMETGNNWVDADELHRIIITAPCSQKLRRLAIEIYWFCRASTLEWGNWINFLCGIRGSLGPLTELRSLETLETSISTLLGWRHTSWKSADLSSMLPAALKKLRIGHELYMFDTEFLWEEPALMGLLEKLLSVRGKVAGDQGQKQHDEGRVGKLEEIVVLDELRPIDLPNPDDGWEPRFEPEEIEQLKSCCERWGVTFMVQVRRQKAERFFPGR</sequence>
<proteinExistence type="predicted"/>
<organism evidence="1 2">
    <name type="scientific">Terfezia boudieri ATCC MYA-4762</name>
    <dbReference type="NCBI Taxonomy" id="1051890"/>
    <lineage>
        <taxon>Eukaryota</taxon>
        <taxon>Fungi</taxon>
        <taxon>Dikarya</taxon>
        <taxon>Ascomycota</taxon>
        <taxon>Pezizomycotina</taxon>
        <taxon>Pezizomycetes</taxon>
        <taxon>Pezizales</taxon>
        <taxon>Pezizaceae</taxon>
        <taxon>Terfezia</taxon>
    </lineage>
</organism>
<dbReference type="Proteomes" id="UP000267821">
    <property type="component" value="Unassembled WGS sequence"/>
</dbReference>
<dbReference type="EMBL" id="ML121531">
    <property type="protein sequence ID" value="RPB27300.1"/>
    <property type="molecule type" value="Genomic_DNA"/>
</dbReference>
<dbReference type="InParanoid" id="A0A3N4LWW5"/>